<dbReference type="PANTHER" id="PTHR33204:SF39">
    <property type="entry name" value="TRANSCRIPTIONAL REGULATORY PROTEIN"/>
    <property type="match status" value="1"/>
</dbReference>
<evidence type="ECO:0000313" key="6">
    <source>
        <dbReference type="Proteomes" id="UP000249341"/>
    </source>
</evidence>
<feature type="domain" description="HTH hxlR-type" evidence="4">
    <location>
        <begin position="6"/>
        <end position="104"/>
    </location>
</feature>
<proteinExistence type="predicted"/>
<evidence type="ECO:0000256" key="1">
    <source>
        <dbReference type="ARBA" id="ARBA00023015"/>
    </source>
</evidence>
<reference evidence="5 6" key="1">
    <citation type="submission" date="2018-06" db="EMBL/GenBank/DDBJ databases">
        <title>Genomic Encyclopedia of Type Strains, Phase III (KMG-III): the genomes of soil and plant-associated and newly described type strains.</title>
        <authorList>
            <person name="Whitman W."/>
        </authorList>
    </citation>
    <scope>NUCLEOTIDE SEQUENCE [LARGE SCALE GENOMIC DNA]</scope>
    <source>
        <strain evidence="5 6">CGMCC 4.7090</strain>
    </source>
</reference>
<protein>
    <submittedName>
        <fullName evidence="5">HxlR family transcriptional regulator</fullName>
    </submittedName>
</protein>
<keyword evidence="3" id="KW-0804">Transcription</keyword>
<dbReference type="PANTHER" id="PTHR33204">
    <property type="entry name" value="TRANSCRIPTIONAL REGULATOR, MARR FAMILY"/>
    <property type="match status" value="1"/>
</dbReference>
<dbReference type="AlphaFoldDB" id="A0A327Z103"/>
<dbReference type="EMBL" id="QLMJ01000028">
    <property type="protein sequence ID" value="RAK26269.1"/>
    <property type="molecule type" value="Genomic_DNA"/>
</dbReference>
<dbReference type="InterPro" id="IPR002577">
    <property type="entry name" value="HTH_HxlR"/>
</dbReference>
<evidence type="ECO:0000259" key="4">
    <source>
        <dbReference type="PROSITE" id="PS51118"/>
    </source>
</evidence>
<dbReference type="Proteomes" id="UP000249341">
    <property type="component" value="Unassembled WGS sequence"/>
</dbReference>
<accession>A0A327Z103</accession>
<evidence type="ECO:0000256" key="2">
    <source>
        <dbReference type="ARBA" id="ARBA00023125"/>
    </source>
</evidence>
<keyword evidence="1" id="KW-0805">Transcription regulation</keyword>
<dbReference type="RefSeq" id="WP_245973177.1">
    <property type="nucleotide sequence ID" value="NZ_JACHWI010000014.1"/>
</dbReference>
<keyword evidence="2" id="KW-0238">DNA-binding</keyword>
<dbReference type="PROSITE" id="PS51118">
    <property type="entry name" value="HTH_HXLR"/>
    <property type="match status" value="1"/>
</dbReference>
<dbReference type="GO" id="GO:0003677">
    <property type="term" value="F:DNA binding"/>
    <property type="evidence" value="ECO:0007669"/>
    <property type="project" value="UniProtKB-KW"/>
</dbReference>
<evidence type="ECO:0000256" key="3">
    <source>
        <dbReference type="ARBA" id="ARBA00023163"/>
    </source>
</evidence>
<dbReference type="Pfam" id="PF01638">
    <property type="entry name" value="HxlR"/>
    <property type="match status" value="1"/>
</dbReference>
<dbReference type="InterPro" id="IPR036388">
    <property type="entry name" value="WH-like_DNA-bd_sf"/>
</dbReference>
<sequence length="122" mass="13830">METEDCRVREVLDKVGDKWSVSVIGVLGRETRRFSEVKRAIPGISQRMLTVTLRALERDGLVTRTVYATVPPRVDYALTALGLTLLDSAWPLMNWALDHVGEIDKARDAYDRQRPEVPPQQP</sequence>
<comment type="caution">
    <text evidence="5">The sequence shown here is derived from an EMBL/GenBank/DDBJ whole genome shotgun (WGS) entry which is preliminary data.</text>
</comment>
<evidence type="ECO:0000313" key="5">
    <source>
        <dbReference type="EMBL" id="RAK26269.1"/>
    </source>
</evidence>
<name>A0A327Z103_9ACTN</name>
<keyword evidence="6" id="KW-1185">Reference proteome</keyword>
<dbReference type="InterPro" id="IPR036390">
    <property type="entry name" value="WH_DNA-bd_sf"/>
</dbReference>
<organism evidence="5 6">
    <name type="scientific">Actinoplanes lutulentus</name>
    <dbReference type="NCBI Taxonomy" id="1287878"/>
    <lineage>
        <taxon>Bacteria</taxon>
        <taxon>Bacillati</taxon>
        <taxon>Actinomycetota</taxon>
        <taxon>Actinomycetes</taxon>
        <taxon>Micromonosporales</taxon>
        <taxon>Micromonosporaceae</taxon>
        <taxon>Actinoplanes</taxon>
    </lineage>
</organism>
<dbReference type="SUPFAM" id="SSF46785">
    <property type="entry name" value="Winged helix' DNA-binding domain"/>
    <property type="match status" value="1"/>
</dbReference>
<dbReference type="Gene3D" id="1.10.10.10">
    <property type="entry name" value="Winged helix-like DNA-binding domain superfamily/Winged helix DNA-binding domain"/>
    <property type="match status" value="1"/>
</dbReference>
<gene>
    <name evidence="5" type="ORF">B0I29_128119</name>
</gene>